<dbReference type="EnsemblMetazoa" id="XM_030981521">
    <property type="protein sequence ID" value="XP_030837381"/>
    <property type="gene ID" value="LOC115922537"/>
</dbReference>
<sequence length="127" mass="14274">MYILVGYMTLGQRIKYDLVPLHPGKKNCMRAHAHVLMQLQRTSAISCPFVWISCRGVPTLHDSSTRSDPATPTSIIQNSINSTKDPFDIDPINLQNTVDPNDPIDLNIRNMDVEVVPPQARQDFDSD</sequence>
<dbReference type="AlphaFoldDB" id="A0A7M7NNS0"/>
<proteinExistence type="predicted"/>
<protein>
    <submittedName>
        <fullName evidence="2">Uncharacterized protein</fullName>
    </submittedName>
</protein>
<organism evidence="2 3">
    <name type="scientific">Strongylocentrotus purpuratus</name>
    <name type="common">Purple sea urchin</name>
    <dbReference type="NCBI Taxonomy" id="7668"/>
    <lineage>
        <taxon>Eukaryota</taxon>
        <taxon>Metazoa</taxon>
        <taxon>Echinodermata</taxon>
        <taxon>Eleutherozoa</taxon>
        <taxon>Echinozoa</taxon>
        <taxon>Echinoidea</taxon>
        <taxon>Euechinoidea</taxon>
        <taxon>Echinacea</taxon>
        <taxon>Camarodonta</taxon>
        <taxon>Echinidea</taxon>
        <taxon>Strongylocentrotidae</taxon>
        <taxon>Strongylocentrotus</taxon>
    </lineage>
</organism>
<keyword evidence="3" id="KW-1185">Reference proteome</keyword>
<evidence type="ECO:0000313" key="2">
    <source>
        <dbReference type="EnsemblMetazoa" id="XP_030837381"/>
    </source>
</evidence>
<dbReference type="Proteomes" id="UP000007110">
    <property type="component" value="Unassembled WGS sequence"/>
</dbReference>
<reference evidence="3" key="1">
    <citation type="submission" date="2015-02" db="EMBL/GenBank/DDBJ databases">
        <title>Genome sequencing for Strongylocentrotus purpuratus.</title>
        <authorList>
            <person name="Murali S."/>
            <person name="Liu Y."/>
            <person name="Vee V."/>
            <person name="English A."/>
            <person name="Wang M."/>
            <person name="Skinner E."/>
            <person name="Han Y."/>
            <person name="Muzny D.M."/>
            <person name="Worley K.C."/>
            <person name="Gibbs R.A."/>
        </authorList>
    </citation>
    <scope>NUCLEOTIDE SEQUENCE</scope>
</reference>
<dbReference type="GeneID" id="115922537"/>
<feature type="region of interest" description="Disordered" evidence="1">
    <location>
        <begin position="61"/>
        <end position="82"/>
    </location>
</feature>
<evidence type="ECO:0000256" key="1">
    <source>
        <dbReference type="SAM" id="MobiDB-lite"/>
    </source>
</evidence>
<name>A0A7M7NNS0_STRPU</name>
<evidence type="ECO:0000313" key="3">
    <source>
        <dbReference type="Proteomes" id="UP000007110"/>
    </source>
</evidence>
<accession>A0A7M7NNS0</accession>
<reference evidence="2" key="2">
    <citation type="submission" date="2021-01" db="UniProtKB">
        <authorList>
            <consortium name="EnsemblMetazoa"/>
        </authorList>
    </citation>
    <scope>IDENTIFICATION</scope>
</reference>
<dbReference type="KEGG" id="spu:115922537"/>
<feature type="compositionally biased region" description="Polar residues" evidence="1">
    <location>
        <begin position="66"/>
        <end position="82"/>
    </location>
</feature>
<dbReference type="InParanoid" id="A0A7M7NNS0"/>
<dbReference type="RefSeq" id="XP_030837381.1">
    <property type="nucleotide sequence ID" value="XM_030981521.1"/>
</dbReference>